<evidence type="ECO:0000313" key="2">
    <source>
        <dbReference type="Proteomes" id="UP001290101"/>
    </source>
</evidence>
<protein>
    <submittedName>
        <fullName evidence="1">Uncharacterized protein</fullName>
    </submittedName>
</protein>
<proteinExistence type="predicted"/>
<reference evidence="1 2" key="1">
    <citation type="submission" date="2023-12" db="EMBL/GenBank/DDBJ databases">
        <title>Micromonospora sp. nov., isolated from Atacama Desert.</title>
        <authorList>
            <person name="Carro L."/>
            <person name="Golinska P."/>
            <person name="Klenk H.-P."/>
            <person name="Goodfellow M."/>
        </authorList>
    </citation>
    <scope>NUCLEOTIDE SEQUENCE [LARGE SCALE GENOMIC DNA]</scope>
    <source>
        <strain evidence="1 2">4G53</strain>
    </source>
</reference>
<name>A0ABU5JGW6_9ACTN</name>
<evidence type="ECO:0000313" key="1">
    <source>
        <dbReference type="EMBL" id="MDZ5491836.1"/>
    </source>
</evidence>
<dbReference type="EMBL" id="JAXOTQ010000026">
    <property type="protein sequence ID" value="MDZ5491836.1"/>
    <property type="molecule type" value="Genomic_DNA"/>
</dbReference>
<comment type="caution">
    <text evidence="1">The sequence shown here is derived from an EMBL/GenBank/DDBJ whole genome shotgun (WGS) entry which is preliminary data.</text>
</comment>
<accession>A0ABU5JGW6</accession>
<gene>
    <name evidence="1" type="ORF">U2F25_20635</name>
</gene>
<dbReference type="RefSeq" id="WP_322441702.1">
    <property type="nucleotide sequence ID" value="NZ_JAXOTQ010000026.1"/>
</dbReference>
<sequence length="463" mass="53095">MWIPEEMDEICRALRAESEGRDDLEVGRRVADEALIEEIEQEVQEYREWYAKHRAAESLEDSLEPPDELRERLWLIGWMIYEASWQIVQWARPVDGGAEINDRAARLVRRLADVARILPWPHFAARALGAIRADALVASKRDTPQGYNEAFLLHKEARERRDRYVENHGRAPDRELESLGLAEVFLQLVLAETGTACRTAERVIGRWWDELDKEEHERQWTVDDEEHWVEMLYQQLSLGVVIGEEALDKAAEIERAHGLVKRVSRNRLALRTAFRNPGIMTARAALHLLPLTYEMEALGLGPGSEYESWAEMREATVRRFVKAYQAIEKPILDENGKPVPLVTDHRRSVAQLRLNAALVLPGFDFPSTLDFAGFLECNPLDDDAVEALSTWLAEKDAKGKIRGNANAIGSATMPAFLRGVTACRADRGASGGYREWRRRWFVLDRYDDEDDRRERAERALEDC</sequence>
<keyword evidence="2" id="KW-1185">Reference proteome</keyword>
<organism evidence="1 2">
    <name type="scientific">Micromonospora sicca</name>
    <dbReference type="NCBI Taxonomy" id="2202420"/>
    <lineage>
        <taxon>Bacteria</taxon>
        <taxon>Bacillati</taxon>
        <taxon>Actinomycetota</taxon>
        <taxon>Actinomycetes</taxon>
        <taxon>Micromonosporales</taxon>
        <taxon>Micromonosporaceae</taxon>
        <taxon>Micromonospora</taxon>
    </lineage>
</organism>
<dbReference type="Proteomes" id="UP001290101">
    <property type="component" value="Unassembled WGS sequence"/>
</dbReference>